<organism evidence="1 2">
    <name type="scientific">Rhododendron molle</name>
    <name type="common">Chinese azalea</name>
    <name type="synonym">Azalea mollis</name>
    <dbReference type="NCBI Taxonomy" id="49168"/>
    <lineage>
        <taxon>Eukaryota</taxon>
        <taxon>Viridiplantae</taxon>
        <taxon>Streptophyta</taxon>
        <taxon>Embryophyta</taxon>
        <taxon>Tracheophyta</taxon>
        <taxon>Spermatophyta</taxon>
        <taxon>Magnoliopsida</taxon>
        <taxon>eudicotyledons</taxon>
        <taxon>Gunneridae</taxon>
        <taxon>Pentapetalae</taxon>
        <taxon>asterids</taxon>
        <taxon>Ericales</taxon>
        <taxon>Ericaceae</taxon>
        <taxon>Ericoideae</taxon>
        <taxon>Rhodoreae</taxon>
        <taxon>Rhododendron</taxon>
    </lineage>
</organism>
<dbReference type="Proteomes" id="UP001062846">
    <property type="component" value="Chromosome 4"/>
</dbReference>
<accession>A0ACC0NZN3</accession>
<name>A0ACC0NZN3_RHOML</name>
<comment type="caution">
    <text evidence="1">The sequence shown here is derived from an EMBL/GenBank/DDBJ whole genome shotgun (WGS) entry which is preliminary data.</text>
</comment>
<dbReference type="EMBL" id="CM046391">
    <property type="protein sequence ID" value="KAI8557982.1"/>
    <property type="molecule type" value="Genomic_DNA"/>
</dbReference>
<gene>
    <name evidence="1" type="ORF">RHMOL_Rhmol04G0053500</name>
</gene>
<protein>
    <submittedName>
        <fullName evidence="1">Uncharacterized protein</fullName>
    </submittedName>
</protein>
<evidence type="ECO:0000313" key="2">
    <source>
        <dbReference type="Proteomes" id="UP001062846"/>
    </source>
</evidence>
<proteinExistence type="predicted"/>
<sequence>MVAGGGGSRRLWRWDGGSRRWWWESPVVAVGVADGGGESRRWWVSLLYRQNEKAKKKRRERENGAGPRIKQRETKENWGNGWVPTMTSSLRVDEQGRSEVRQTVSMSAPSAAMVEVRARLLILQWAIANGVAEICIETDSVVFVRGIKNPTWGMLFSNTVNTTTYDIQLCQFSHGGRLMSKKLDQ</sequence>
<keyword evidence="2" id="KW-1185">Reference proteome</keyword>
<reference evidence="1" key="1">
    <citation type="submission" date="2022-02" db="EMBL/GenBank/DDBJ databases">
        <title>Plant Genome Project.</title>
        <authorList>
            <person name="Zhang R.-G."/>
        </authorList>
    </citation>
    <scope>NUCLEOTIDE SEQUENCE</scope>
    <source>
        <strain evidence="1">AT1</strain>
    </source>
</reference>
<evidence type="ECO:0000313" key="1">
    <source>
        <dbReference type="EMBL" id="KAI8557982.1"/>
    </source>
</evidence>